<feature type="region of interest" description="Disordered" evidence="6">
    <location>
        <begin position="942"/>
        <end position="965"/>
    </location>
</feature>
<dbReference type="InterPro" id="IPR049160">
    <property type="entry name" value="PI4KB-PIK1_PIK"/>
</dbReference>
<dbReference type="GO" id="GO:0048015">
    <property type="term" value="P:phosphatidylinositol-mediated signaling"/>
    <property type="evidence" value="ECO:0000318"/>
    <property type="project" value="GO_Central"/>
</dbReference>
<feature type="region of interest" description="Disordered" evidence="6">
    <location>
        <begin position="854"/>
        <end position="885"/>
    </location>
</feature>
<feature type="compositionally biased region" description="Polar residues" evidence="6">
    <location>
        <begin position="256"/>
        <end position="275"/>
    </location>
</feature>
<evidence type="ECO:0000256" key="6">
    <source>
        <dbReference type="SAM" id="MobiDB-lite"/>
    </source>
</evidence>
<evidence type="ECO:0000313" key="9">
    <source>
        <dbReference type="EMBL" id="EFP75219.2"/>
    </source>
</evidence>
<dbReference type="InterPro" id="IPR001263">
    <property type="entry name" value="PI3K_accessory_dom"/>
</dbReference>
<evidence type="ECO:0000256" key="4">
    <source>
        <dbReference type="ARBA" id="ARBA00022679"/>
    </source>
</evidence>
<dbReference type="InterPro" id="IPR011009">
    <property type="entry name" value="Kinase-like_dom_sf"/>
</dbReference>
<keyword evidence="5 9" id="KW-0418">Kinase</keyword>
<dbReference type="InterPro" id="IPR018936">
    <property type="entry name" value="PI3/4_kinase_CS"/>
</dbReference>
<dbReference type="InterPro" id="IPR015433">
    <property type="entry name" value="PI3/4_kinase"/>
</dbReference>
<dbReference type="EC" id="2.7.1.67" evidence="3"/>
<keyword evidence="4" id="KW-0808">Transferase</keyword>
<feature type="compositionally biased region" description="Low complexity" evidence="6">
    <location>
        <begin position="1557"/>
        <end position="1567"/>
    </location>
</feature>
<dbReference type="Pfam" id="PF00454">
    <property type="entry name" value="PI3_PI4_kinase"/>
    <property type="match status" value="1"/>
</dbReference>
<feature type="domain" description="PIK helical" evidence="8">
    <location>
        <begin position="34"/>
        <end position="226"/>
    </location>
</feature>
<proteinExistence type="inferred from homology"/>
<feature type="compositionally biased region" description="Polar residues" evidence="6">
    <location>
        <begin position="377"/>
        <end position="390"/>
    </location>
</feature>
<evidence type="ECO:0000256" key="1">
    <source>
        <dbReference type="ARBA" id="ARBA00001686"/>
    </source>
</evidence>
<feature type="region of interest" description="Disordered" evidence="6">
    <location>
        <begin position="1257"/>
        <end position="1288"/>
    </location>
</feature>
<dbReference type="VEuPathDB" id="FungiDB:PGTG_01812"/>
<accession>E3JTE5</accession>
<dbReference type="GO" id="GO:0004430">
    <property type="term" value="F:1-phosphatidylinositol 4-kinase activity"/>
    <property type="evidence" value="ECO:0000318"/>
    <property type="project" value="GO_Central"/>
</dbReference>
<dbReference type="eggNOG" id="KOG0903">
    <property type="taxonomic scope" value="Eukaryota"/>
</dbReference>
<dbReference type="PANTHER" id="PTHR10048:SF22">
    <property type="entry name" value="PHOSPHATIDYLINOSITOL 4-KINASE BETA"/>
    <property type="match status" value="1"/>
</dbReference>
<reference evidence="10" key="2">
    <citation type="journal article" date="2011" name="Proc. Natl. Acad. Sci. U.S.A.">
        <title>Obligate biotrophy features unraveled by the genomic analysis of rust fungi.</title>
        <authorList>
            <person name="Duplessis S."/>
            <person name="Cuomo C.A."/>
            <person name="Lin Y.-C."/>
            <person name="Aerts A."/>
            <person name="Tisserant E."/>
            <person name="Veneault-Fourrey C."/>
            <person name="Joly D.L."/>
            <person name="Hacquard S."/>
            <person name="Amselem J."/>
            <person name="Cantarel B.L."/>
            <person name="Chiu R."/>
            <person name="Coutinho P.M."/>
            <person name="Feau N."/>
            <person name="Field M."/>
            <person name="Frey P."/>
            <person name="Gelhaye E."/>
            <person name="Goldberg J."/>
            <person name="Grabherr M.G."/>
            <person name="Kodira C.D."/>
            <person name="Kohler A."/>
            <person name="Kuees U."/>
            <person name="Lindquist E.A."/>
            <person name="Lucas S.M."/>
            <person name="Mago R."/>
            <person name="Mauceli E."/>
            <person name="Morin E."/>
            <person name="Murat C."/>
            <person name="Pangilinan J.L."/>
            <person name="Park R."/>
            <person name="Pearson M."/>
            <person name="Quesneville H."/>
            <person name="Rouhier N."/>
            <person name="Sakthikumar S."/>
            <person name="Salamov A.A."/>
            <person name="Schmutz J."/>
            <person name="Selles B."/>
            <person name="Shapiro H."/>
            <person name="Tanguay P."/>
            <person name="Tuskan G.A."/>
            <person name="Henrissat B."/>
            <person name="Van de Peer Y."/>
            <person name="Rouze P."/>
            <person name="Ellis J.G."/>
            <person name="Dodds P.N."/>
            <person name="Schein J.E."/>
            <person name="Zhong S."/>
            <person name="Hamelin R.C."/>
            <person name="Grigoriev I.V."/>
            <person name="Szabo L.J."/>
            <person name="Martin F."/>
        </authorList>
    </citation>
    <scope>NUCLEOTIDE SEQUENCE [LARGE SCALE GENOMIC DNA]</scope>
    <source>
        <strain evidence="10">CRL 75-36-700-3 / race SCCL</strain>
    </source>
</reference>
<evidence type="ECO:0000256" key="2">
    <source>
        <dbReference type="ARBA" id="ARBA00006209"/>
    </source>
</evidence>
<feature type="region of interest" description="Disordered" evidence="6">
    <location>
        <begin position="544"/>
        <end position="570"/>
    </location>
</feature>
<feature type="region of interest" description="Disordered" evidence="6">
    <location>
        <begin position="1008"/>
        <end position="1052"/>
    </location>
</feature>
<evidence type="ECO:0000256" key="5">
    <source>
        <dbReference type="ARBA" id="ARBA00022777"/>
    </source>
</evidence>
<feature type="region of interest" description="Disordered" evidence="6">
    <location>
        <begin position="348"/>
        <end position="429"/>
    </location>
</feature>
<dbReference type="GO" id="GO:0005737">
    <property type="term" value="C:cytoplasm"/>
    <property type="evidence" value="ECO:0000318"/>
    <property type="project" value="GO_Central"/>
</dbReference>
<dbReference type="Proteomes" id="UP000008783">
    <property type="component" value="Unassembled WGS sequence"/>
</dbReference>
<dbReference type="PROSITE" id="PS51545">
    <property type="entry name" value="PIK_HELICAL"/>
    <property type="match status" value="1"/>
</dbReference>
<feature type="compositionally biased region" description="Polar residues" evidence="6">
    <location>
        <begin position="418"/>
        <end position="429"/>
    </location>
</feature>
<dbReference type="FunFam" id="1.25.40.70:FF:000015">
    <property type="entry name" value="Related to PIK1-phosphatidylinositol 4-kinase"/>
    <property type="match status" value="1"/>
</dbReference>
<feature type="compositionally biased region" description="Polar residues" evidence="6">
    <location>
        <begin position="545"/>
        <end position="568"/>
    </location>
</feature>
<comment type="catalytic activity">
    <reaction evidence="1">
        <text>a 1,2-diacyl-sn-glycero-3-phospho-(1D-myo-inositol) + ATP = a 1,2-diacyl-sn-glycero-3-phospho-(1D-myo-inositol 4-phosphate) + ADP + H(+)</text>
        <dbReference type="Rhea" id="RHEA:19877"/>
        <dbReference type="ChEBI" id="CHEBI:15378"/>
        <dbReference type="ChEBI" id="CHEBI:30616"/>
        <dbReference type="ChEBI" id="CHEBI:57880"/>
        <dbReference type="ChEBI" id="CHEBI:58178"/>
        <dbReference type="ChEBI" id="CHEBI:456216"/>
        <dbReference type="EC" id="2.7.1.67"/>
    </reaction>
</comment>
<dbReference type="FunFam" id="3.30.1010.10:FF:000039">
    <property type="entry name" value="Related to PIK1-phosphatidylinositol 4-kinase"/>
    <property type="match status" value="1"/>
</dbReference>
<protein>
    <recommendedName>
        <fullName evidence="3">1-phosphatidylinositol 4-kinase</fullName>
        <ecNumber evidence="3">2.7.1.67</ecNumber>
    </recommendedName>
</protein>
<feature type="compositionally biased region" description="Polar residues" evidence="6">
    <location>
        <begin position="854"/>
        <end position="879"/>
    </location>
</feature>
<dbReference type="InterPro" id="IPR016024">
    <property type="entry name" value="ARM-type_fold"/>
</dbReference>
<feature type="region of interest" description="Disordered" evidence="6">
    <location>
        <begin position="1160"/>
        <end position="1184"/>
    </location>
</feature>
<dbReference type="KEGG" id="pgr:PGTG_01812"/>
<reference key="1">
    <citation type="submission" date="2007-01" db="EMBL/GenBank/DDBJ databases">
        <title>The Genome Sequence of Puccinia graminis f. sp. tritici Strain CRL 75-36-700-3.</title>
        <authorList>
            <consortium name="The Broad Institute Genome Sequencing Platform"/>
            <person name="Birren B."/>
            <person name="Lander E."/>
            <person name="Galagan J."/>
            <person name="Nusbaum C."/>
            <person name="Devon K."/>
            <person name="Cuomo C."/>
            <person name="Jaffe D."/>
            <person name="Butler J."/>
            <person name="Alvarez P."/>
            <person name="Gnerre S."/>
            <person name="Grabherr M."/>
            <person name="Mauceli E."/>
            <person name="Brockman W."/>
            <person name="Young S."/>
            <person name="LaButti K."/>
            <person name="Sykes S."/>
            <person name="DeCaprio D."/>
            <person name="Crawford M."/>
            <person name="Koehrsen M."/>
            <person name="Engels R."/>
            <person name="Montgomery P."/>
            <person name="Pearson M."/>
            <person name="Howarth C."/>
            <person name="Larson L."/>
            <person name="White J."/>
            <person name="Zeng Q."/>
            <person name="Kodira C."/>
            <person name="Yandava C."/>
            <person name="Alvarado L."/>
            <person name="O'Leary S."/>
            <person name="Szabo L."/>
            <person name="Dean R."/>
            <person name="Schein J."/>
        </authorList>
    </citation>
    <scope>NUCLEOTIDE SEQUENCE</scope>
    <source>
        <strain>CRL 75-36-700-3</strain>
    </source>
</reference>
<dbReference type="SMART" id="SM00146">
    <property type="entry name" value="PI3Kc"/>
    <property type="match status" value="1"/>
</dbReference>
<gene>
    <name evidence="9" type="ORF">PGTG_01812</name>
</gene>
<dbReference type="GO" id="GO:0046854">
    <property type="term" value="P:phosphatidylinositol phosphate biosynthetic process"/>
    <property type="evidence" value="ECO:0000318"/>
    <property type="project" value="GO_Central"/>
</dbReference>
<dbReference type="Gene3D" id="1.10.1070.11">
    <property type="entry name" value="Phosphatidylinositol 3-/4-kinase, catalytic domain"/>
    <property type="match status" value="1"/>
</dbReference>
<comment type="similarity">
    <text evidence="2">Belongs to the PI3/PI4-kinase family. Type III PI4K subfamily.</text>
</comment>
<dbReference type="RefSeq" id="XP_003319638.2">
    <property type="nucleotide sequence ID" value="XM_003319590.2"/>
</dbReference>
<feature type="compositionally biased region" description="Basic and acidic residues" evidence="6">
    <location>
        <begin position="1261"/>
        <end position="1271"/>
    </location>
</feature>
<dbReference type="InParanoid" id="E3JTE5"/>
<name>E3JTE5_PUCGT</name>
<feature type="compositionally biased region" description="Basic and acidic residues" evidence="6">
    <location>
        <begin position="1544"/>
        <end position="1553"/>
    </location>
</feature>
<feature type="compositionally biased region" description="Low complexity" evidence="6">
    <location>
        <begin position="1272"/>
        <end position="1283"/>
    </location>
</feature>
<dbReference type="EMBL" id="DS178263">
    <property type="protein sequence ID" value="EFP75219.2"/>
    <property type="molecule type" value="Genomic_DNA"/>
</dbReference>
<evidence type="ECO:0000313" key="10">
    <source>
        <dbReference type="Proteomes" id="UP000008783"/>
    </source>
</evidence>
<dbReference type="SUPFAM" id="SSF56112">
    <property type="entry name" value="Protein kinase-like (PK-like)"/>
    <property type="match status" value="1"/>
</dbReference>
<feature type="region of interest" description="Disordered" evidence="6">
    <location>
        <begin position="481"/>
        <end position="513"/>
    </location>
</feature>
<dbReference type="Pfam" id="PF21245">
    <property type="entry name" value="PI4KB-PIK1_PIK"/>
    <property type="match status" value="1"/>
</dbReference>
<dbReference type="InterPro" id="IPR036940">
    <property type="entry name" value="PI3/4_kinase_cat_sf"/>
</dbReference>
<dbReference type="STRING" id="418459.E3JTE5"/>
<feature type="region of interest" description="Disordered" evidence="6">
    <location>
        <begin position="1203"/>
        <end position="1231"/>
    </location>
</feature>
<feature type="compositionally biased region" description="Polar residues" evidence="6">
    <location>
        <begin position="481"/>
        <end position="493"/>
    </location>
</feature>
<feature type="region of interest" description="Disordered" evidence="6">
    <location>
        <begin position="1408"/>
        <end position="1438"/>
    </location>
</feature>
<dbReference type="FunFam" id="1.10.1070.11:FF:000016">
    <property type="entry name" value="PIK1p Phosphatidylinositol 4-kinase"/>
    <property type="match status" value="1"/>
</dbReference>
<dbReference type="OrthoDB" id="10264149at2759"/>
<feature type="compositionally biased region" description="Low complexity" evidence="6">
    <location>
        <begin position="1416"/>
        <end position="1438"/>
    </location>
</feature>
<dbReference type="PROSITE" id="PS50290">
    <property type="entry name" value="PI3_4_KINASE_3"/>
    <property type="match status" value="1"/>
</dbReference>
<keyword evidence="10" id="KW-1185">Reference proteome</keyword>
<dbReference type="Gene3D" id="3.30.1010.10">
    <property type="entry name" value="Phosphatidylinositol 3-kinase Catalytic Subunit, Chain A, domain 4"/>
    <property type="match status" value="1"/>
</dbReference>
<dbReference type="InterPro" id="IPR057754">
    <property type="entry name" value="PI4-kinase_beta/PIK1_cat"/>
</dbReference>
<feature type="compositionally biased region" description="Low complexity" evidence="6">
    <location>
        <begin position="1169"/>
        <end position="1184"/>
    </location>
</feature>
<feature type="compositionally biased region" description="Acidic residues" evidence="6">
    <location>
        <begin position="954"/>
        <end position="965"/>
    </location>
</feature>
<sequence length="1672" mass="181945">MARGGCASSSLKTPPNTATTSLTHPQQPRTTTTTTIMNPSTNQQKQRTTTTTATTTTNGINNNTRNQPADRRTPIRANSTPPSAATHQNKSSLFSNIIKTNGNPTGQSGGSGLLLRLFESEFFNVHLAISYLKTYHDSIGITYYLISRLNQFPAEDVEFYWPQLCHLLISRPTQSFALESFIIKKSQQSTHLAMKTLWYLQASLSDLSSNPNTPNFIVCHRAFNKIQSIIFSDPLLELSTQRQQLDPRDTAIGLNLTLNPSTPKSGRTLSESHQLNNPRSAAYWKHLKKRTLSEFNKLSGGKITENVLPTTVGMGLALAGIASPQLSLQTGHVPIEQSRSYGQSLTITSRLKGKNQDDNNSASDDEELDQNKPKTLKAQQRPTFKTQPSTRSRHQSMRVAPNPRNLNYPSSSSSSSSRPELTHQSSQSIDHSLALQFSSDAEFRAKSNLQAYNSDLASSSSSAGVLSPQWAPRINLNQLESHLGTSSPSSSILTAPIPSTDHLSRAGSPNVRPAYHSDAQLFRSPGNNENNYALPTVPHYPGQIGTASIGSTSSPRVHTSAAISQSAPSLPDALSKFKRDSRFHHPRTSNMHRNGKHSHQGGGTTSSPIRHLFSALSMDPSEIPDGLLNQVLKSQSMRSQLDLITSLQDIATRLVVVPKKARLSALRAELTVLNHSLPKGCCLGMYCNGDFFDDGKNKGEEKSGSMESEVGGGGSKRKKCHQRIVRISPNESVVLNSADRAPFLIHVEVLEDHLDFDPNRRSNYEDLRKAIKGSAISVNDTDSKTLNSNIYSVIINDSSPNFSESNVSTVAPADPSRSRRGSADQPIANKIKSYGMAKTASSLPPVGESFNHLGLSSISSPTDHTSGSSAHSSDHGLTNNKHHPDHLSQALVDRRTVLEHSQVGSAFSSPRHHSRRASSFDFPEILSNFPEEEMDLVEQLYGKDNKPGGLDSRNDDDDDENDEADSFLYSHSHSESLNLPAGLQNKALDEQAWKRAEPVVIRNQTLTHLHPNSLHPELEDSMTKSKSNPLPATTTTTTTTTSQSTNAAEGNSKLMDPSALATLHQSPSSLKSPSPTPSRPPITLDEYAERMRMAAIMLAQLSASQQPPQSLSMTPSSAAGMVVGGAIGLGAGFVGVTVGAGLGAVVSRRLVGNGQTVMTSPIGRKDLNSSGAGSGANVSGQGSAGVSVKLDMNSAEGRVDHRADLLPSRTGSSGPNAVPRQKFLSPQQSQAIKDKIMSEMMLLEEERMQRMKLDIIAGNPKDSELSGEEKSSSSGSRGSQKNSNVADESVVMKAVNEEDPSGKMLSESWASKRARIRQSSPYGHLSNWNLFSVIVKTGTDLRQEQIIVQLINEFGRIWSEEACDVWVRYYRILVTGESTGLMETIVDAVSIHSLKKSAYSKIALHRANNPPNHTVPGTASSTTAAAAGGSSTASSAPAATGGLPNYSIFDHYVDTYGPPTGEKYKQAQKNFMKSLVSYSIISYILQLKDRHNGNILIDKEGHIIHIDFGFVLNNSPGSIGFEMAPFKLSQDYIEVLNPPSHFTSAKDGKRHPSWELNSASSANASRSDQLNPNDLDSFHEFVELFKVSFKKIRKHAERIITIVELMQVESKLPCFGGNGDLVIKNLRDRFQLNLTSETKLDEFIENKLILASINSVFTRLYDSFQYFSQGVL</sequence>
<feature type="compositionally biased region" description="Low complexity" evidence="6">
    <location>
        <begin position="30"/>
        <end position="67"/>
    </location>
</feature>
<dbReference type="GeneID" id="10542592"/>
<dbReference type="InterPro" id="IPR000403">
    <property type="entry name" value="PI3/4_kinase_cat_dom"/>
</dbReference>
<feature type="region of interest" description="Disordered" evidence="6">
    <location>
        <begin position="802"/>
        <end position="827"/>
    </location>
</feature>
<feature type="compositionally biased region" description="Polar residues" evidence="6">
    <location>
        <begin position="76"/>
        <end position="90"/>
    </location>
</feature>
<evidence type="ECO:0000259" key="8">
    <source>
        <dbReference type="PROSITE" id="PS51545"/>
    </source>
</evidence>
<dbReference type="InterPro" id="IPR042236">
    <property type="entry name" value="PI3K_accessory_sf"/>
</dbReference>
<feature type="domain" description="PI3K/PI4K catalytic" evidence="7">
    <location>
        <begin position="1298"/>
        <end position="1655"/>
    </location>
</feature>
<dbReference type="SUPFAM" id="SSF48371">
    <property type="entry name" value="ARM repeat"/>
    <property type="match status" value="1"/>
</dbReference>
<feature type="region of interest" description="Disordered" evidence="6">
    <location>
        <begin position="520"/>
        <end position="539"/>
    </location>
</feature>
<dbReference type="Gene3D" id="1.25.40.70">
    <property type="entry name" value="Phosphatidylinositol 3-kinase, accessory domain (PIK)"/>
    <property type="match status" value="1"/>
</dbReference>
<evidence type="ECO:0000259" key="7">
    <source>
        <dbReference type="PROSITE" id="PS50290"/>
    </source>
</evidence>
<evidence type="ECO:0000256" key="3">
    <source>
        <dbReference type="ARBA" id="ARBA00012169"/>
    </source>
</evidence>
<dbReference type="HOGENOM" id="CLU_002446_2_0_1"/>
<feature type="region of interest" description="Disordered" evidence="6">
    <location>
        <begin position="1543"/>
        <end position="1571"/>
    </location>
</feature>
<dbReference type="CDD" id="cd05168">
    <property type="entry name" value="PI4Kc_III_beta"/>
    <property type="match status" value="1"/>
</dbReference>
<dbReference type="PANTHER" id="PTHR10048">
    <property type="entry name" value="PHOSPHATIDYLINOSITOL KINASE"/>
    <property type="match status" value="1"/>
</dbReference>
<feature type="compositionally biased region" description="Polar residues" evidence="6">
    <location>
        <begin position="7"/>
        <end position="29"/>
    </location>
</feature>
<dbReference type="FunCoup" id="E3JTE5">
    <property type="interactions" value="678"/>
</dbReference>
<feature type="region of interest" description="Disordered" evidence="6">
    <location>
        <begin position="254"/>
        <end position="275"/>
    </location>
</feature>
<organism evidence="9 10">
    <name type="scientific">Puccinia graminis f. sp. tritici (strain CRL 75-36-700-3 / race SCCL)</name>
    <name type="common">Black stem rust fungus</name>
    <dbReference type="NCBI Taxonomy" id="418459"/>
    <lineage>
        <taxon>Eukaryota</taxon>
        <taxon>Fungi</taxon>
        <taxon>Dikarya</taxon>
        <taxon>Basidiomycota</taxon>
        <taxon>Pucciniomycotina</taxon>
        <taxon>Pucciniomycetes</taxon>
        <taxon>Pucciniales</taxon>
        <taxon>Pucciniaceae</taxon>
        <taxon>Puccinia</taxon>
    </lineage>
</organism>
<feature type="region of interest" description="Disordered" evidence="6">
    <location>
        <begin position="1"/>
        <end position="90"/>
    </location>
</feature>
<feature type="region of interest" description="Disordered" evidence="6">
    <location>
        <begin position="583"/>
        <end position="605"/>
    </location>
</feature>
<dbReference type="GO" id="GO:0016020">
    <property type="term" value="C:membrane"/>
    <property type="evidence" value="ECO:0000318"/>
    <property type="project" value="GO_Central"/>
</dbReference>
<dbReference type="PROSITE" id="PS00916">
    <property type="entry name" value="PI3_4_KINASE_2"/>
    <property type="match status" value="1"/>
</dbReference>